<dbReference type="SUPFAM" id="SSF51556">
    <property type="entry name" value="Metallo-dependent hydrolases"/>
    <property type="match status" value="1"/>
</dbReference>
<proteinExistence type="predicted"/>
<dbReference type="RefSeq" id="WP_088711396.1">
    <property type="nucleotide sequence ID" value="NZ_NFZT01000001.1"/>
</dbReference>
<dbReference type="SUPFAM" id="SSF51338">
    <property type="entry name" value="Composite domain of metallo-dependent hydrolases"/>
    <property type="match status" value="1"/>
</dbReference>
<feature type="signal peptide" evidence="2">
    <location>
        <begin position="1"/>
        <end position="25"/>
    </location>
</feature>
<dbReference type="Proteomes" id="UP000198462">
    <property type="component" value="Unassembled WGS sequence"/>
</dbReference>
<keyword evidence="5" id="KW-1185">Reference proteome</keyword>
<dbReference type="InterPro" id="IPR032466">
    <property type="entry name" value="Metal_Hydrolase"/>
</dbReference>
<organism evidence="4 5">
    <name type="scientific">Pacificimonas flava</name>
    <dbReference type="NCBI Taxonomy" id="1234595"/>
    <lineage>
        <taxon>Bacteria</taxon>
        <taxon>Pseudomonadati</taxon>
        <taxon>Pseudomonadota</taxon>
        <taxon>Alphaproteobacteria</taxon>
        <taxon>Sphingomonadales</taxon>
        <taxon>Sphingosinicellaceae</taxon>
        <taxon>Pacificimonas</taxon>
    </lineage>
</organism>
<dbReference type="GO" id="GO:0016810">
    <property type="term" value="F:hydrolase activity, acting on carbon-nitrogen (but not peptide) bonds"/>
    <property type="evidence" value="ECO:0007669"/>
    <property type="project" value="InterPro"/>
</dbReference>
<dbReference type="Pfam" id="PF07969">
    <property type="entry name" value="Amidohydro_3"/>
    <property type="match status" value="1"/>
</dbReference>
<reference evidence="5" key="1">
    <citation type="submission" date="2017-05" db="EMBL/GenBank/DDBJ databases">
        <authorList>
            <person name="Lin X."/>
        </authorList>
    </citation>
    <scope>NUCLEOTIDE SEQUENCE [LARGE SCALE GENOMIC DNA]</scope>
    <source>
        <strain evidence="5">JLT2012</strain>
    </source>
</reference>
<dbReference type="EMBL" id="NFZT01000001">
    <property type="protein sequence ID" value="OWV32603.1"/>
    <property type="molecule type" value="Genomic_DNA"/>
</dbReference>
<evidence type="ECO:0000259" key="3">
    <source>
        <dbReference type="Pfam" id="PF07969"/>
    </source>
</evidence>
<gene>
    <name evidence="4" type="ORF">B5C34_03480</name>
</gene>
<feature type="region of interest" description="Disordered" evidence="1">
    <location>
        <begin position="417"/>
        <end position="437"/>
    </location>
</feature>
<dbReference type="InterPro" id="IPR051781">
    <property type="entry name" value="Metallo-dep_Hydrolase"/>
</dbReference>
<dbReference type="PANTHER" id="PTHR43135">
    <property type="entry name" value="ALPHA-D-RIBOSE 1-METHYLPHOSPHONATE 5-TRIPHOSPHATE DIPHOSPHATASE"/>
    <property type="match status" value="1"/>
</dbReference>
<comment type="caution">
    <text evidence="4">The sequence shown here is derived from an EMBL/GenBank/DDBJ whole genome shotgun (WGS) entry which is preliminary data.</text>
</comment>
<dbReference type="Gene3D" id="3.20.20.140">
    <property type="entry name" value="Metal-dependent hydrolases"/>
    <property type="match status" value="1"/>
</dbReference>
<evidence type="ECO:0000256" key="2">
    <source>
        <dbReference type="SAM" id="SignalP"/>
    </source>
</evidence>
<evidence type="ECO:0000313" key="4">
    <source>
        <dbReference type="EMBL" id="OWV32603.1"/>
    </source>
</evidence>
<evidence type="ECO:0000313" key="5">
    <source>
        <dbReference type="Proteomes" id="UP000198462"/>
    </source>
</evidence>
<protein>
    <submittedName>
        <fullName evidence="4">Amidohydrolase</fullName>
    </submittedName>
</protein>
<dbReference type="InterPro" id="IPR013108">
    <property type="entry name" value="Amidohydro_3"/>
</dbReference>
<sequence length="437" mass="45021">MSRRSMLASGLAAGLCAFASSPLAAQDFAISNAHIADGLGGEPVHGTITVRGGRISSISAGPAPAGAIDADGAWVTPGLVAAYSVLGLAEVNAVSSADDREADDSPYNAALDAADAVNPSSVALGVTRADGITRVATVPAPGNDIFGGKAAVITMAEGVADPVVVSDAFQVMALGEGGAQLAGGARTAAYARLRDAFLEARAFARNRAGYDFGRTEDALLTRADAEALVEVIEGRTPVLVSVHRASDIRRVLALKEEYPRLDMMLFGVSEGWLVADEIAAAGVPVMAVPMMNLPVSFEALASTQSNIGRMIDAGVEVAVVDIGTSTITPRLAQQAAQLVAQARIPGATGVTHAEALKAITSVPADMIGLEDAGRLAPGALADIVIWDGDPLEATSAPVRLFIGGVEQPLDTRQRRLRDRYNPSAQESALPPQYTRPR</sequence>
<accession>A0A219B388</accession>
<dbReference type="InterPro" id="IPR011059">
    <property type="entry name" value="Metal-dep_hydrolase_composite"/>
</dbReference>
<evidence type="ECO:0000256" key="1">
    <source>
        <dbReference type="SAM" id="MobiDB-lite"/>
    </source>
</evidence>
<keyword evidence="4" id="KW-0378">Hydrolase</keyword>
<dbReference type="PANTHER" id="PTHR43135:SF3">
    <property type="entry name" value="ALPHA-D-RIBOSE 1-METHYLPHOSPHONATE 5-TRIPHOSPHATE DIPHOSPHATASE"/>
    <property type="match status" value="1"/>
</dbReference>
<name>A0A219B388_9SPHN</name>
<dbReference type="AlphaFoldDB" id="A0A219B388"/>
<feature type="chain" id="PRO_5012623380" evidence="2">
    <location>
        <begin position="26"/>
        <end position="437"/>
    </location>
</feature>
<keyword evidence="2" id="KW-0732">Signal</keyword>
<dbReference type="OrthoDB" id="9802793at2"/>
<feature type="domain" description="Amidohydrolase 3" evidence="3">
    <location>
        <begin position="233"/>
        <end position="395"/>
    </location>
</feature>